<evidence type="ECO:0000256" key="5">
    <source>
        <dbReference type="ARBA" id="ARBA00035525"/>
    </source>
</evidence>
<accession>A0A1F5AY32</accession>
<dbReference type="GO" id="GO:0005840">
    <property type="term" value="C:ribosome"/>
    <property type="evidence" value="ECO:0007669"/>
    <property type="project" value="UniProtKB-KW"/>
</dbReference>
<dbReference type="GO" id="GO:1990904">
    <property type="term" value="C:ribonucleoprotein complex"/>
    <property type="evidence" value="ECO:0007669"/>
    <property type="project" value="UniProtKB-KW"/>
</dbReference>
<dbReference type="SUPFAM" id="SSF56047">
    <property type="entry name" value="Ribosomal protein S8"/>
    <property type="match status" value="1"/>
</dbReference>
<proteinExistence type="inferred from homology"/>
<gene>
    <name evidence="6" type="ORF">A2Z10_00080</name>
</gene>
<reference evidence="6 7" key="1">
    <citation type="journal article" date="2016" name="Nat. Commun.">
        <title>Thousands of microbial genomes shed light on interconnected biogeochemical processes in an aquifer system.</title>
        <authorList>
            <person name="Anantharaman K."/>
            <person name="Brown C.T."/>
            <person name="Hug L.A."/>
            <person name="Sharon I."/>
            <person name="Castelle C.J."/>
            <person name="Probst A.J."/>
            <person name="Thomas B.C."/>
            <person name="Singh A."/>
            <person name="Wilkins M.J."/>
            <person name="Karaoz U."/>
            <person name="Brodie E.L."/>
            <person name="Williams K.H."/>
            <person name="Hubbard S.S."/>
            <person name="Banfield J.F."/>
        </authorList>
    </citation>
    <scope>NUCLEOTIDE SEQUENCE [LARGE SCALE GENOMIC DNA]</scope>
</reference>
<dbReference type="PANTHER" id="PTHR11758">
    <property type="entry name" value="40S RIBOSOMAL PROTEIN S15A"/>
    <property type="match status" value="1"/>
</dbReference>
<dbReference type="GO" id="GO:0003735">
    <property type="term" value="F:structural constituent of ribosome"/>
    <property type="evidence" value="ECO:0007669"/>
    <property type="project" value="InterPro"/>
</dbReference>
<evidence type="ECO:0000256" key="4">
    <source>
        <dbReference type="ARBA" id="ARBA00035258"/>
    </source>
</evidence>
<dbReference type="GO" id="GO:0006412">
    <property type="term" value="P:translation"/>
    <property type="evidence" value="ECO:0007669"/>
    <property type="project" value="InterPro"/>
</dbReference>
<evidence type="ECO:0000256" key="2">
    <source>
        <dbReference type="ARBA" id="ARBA00022980"/>
    </source>
</evidence>
<sequence length="97" mass="11098">MDPIADMLTRIRNAKATHHQTVSIPHSKIKTAILKIMKRENFISDFEKKGKKTRKSIVVTLRYHKDGSSAITDMKRVSKPGRRVYRGADELHAVREG</sequence>
<dbReference type="AlphaFoldDB" id="A0A1F5AY32"/>
<dbReference type="InterPro" id="IPR035987">
    <property type="entry name" value="Ribosomal_uS8_sf"/>
</dbReference>
<dbReference type="InterPro" id="IPR000630">
    <property type="entry name" value="Ribosomal_uS8"/>
</dbReference>
<dbReference type="EMBL" id="MEYI01000046">
    <property type="protein sequence ID" value="OGD23288.1"/>
    <property type="molecule type" value="Genomic_DNA"/>
</dbReference>
<comment type="caution">
    <text evidence="6">The sequence shown here is derived from an EMBL/GenBank/DDBJ whole genome shotgun (WGS) entry which is preliminary data.</text>
</comment>
<evidence type="ECO:0000256" key="3">
    <source>
        <dbReference type="ARBA" id="ARBA00023274"/>
    </source>
</evidence>
<dbReference type="Pfam" id="PF00410">
    <property type="entry name" value="Ribosomal_S8"/>
    <property type="match status" value="1"/>
</dbReference>
<name>A0A1F5AY32_9BACT</name>
<evidence type="ECO:0000313" key="7">
    <source>
        <dbReference type="Proteomes" id="UP000176639"/>
    </source>
</evidence>
<evidence type="ECO:0000256" key="1">
    <source>
        <dbReference type="ARBA" id="ARBA00006471"/>
    </source>
</evidence>
<organism evidence="6 7">
    <name type="scientific">Candidatus Azambacteria bacterium RBG_16_47_10</name>
    <dbReference type="NCBI Taxonomy" id="1797292"/>
    <lineage>
        <taxon>Bacteria</taxon>
        <taxon>Candidatus Azamiibacteriota</taxon>
    </lineage>
</organism>
<dbReference type="Gene3D" id="3.30.1490.10">
    <property type="match status" value="1"/>
</dbReference>
<protein>
    <recommendedName>
        <fullName evidence="4">Small ribosomal subunit protein uS8</fullName>
    </recommendedName>
    <alternativeName>
        <fullName evidence="5">30S ribosomal protein S8</fullName>
    </alternativeName>
</protein>
<feature type="non-terminal residue" evidence="6">
    <location>
        <position position="97"/>
    </location>
</feature>
<comment type="similarity">
    <text evidence="1">Belongs to the universal ribosomal protein uS8 family.</text>
</comment>
<dbReference type="FunFam" id="3.30.1370.30:FF:000002">
    <property type="entry name" value="30S ribosomal protein S8"/>
    <property type="match status" value="1"/>
</dbReference>
<keyword evidence="2 6" id="KW-0689">Ribosomal protein</keyword>
<keyword evidence="3" id="KW-0687">Ribonucleoprotein</keyword>
<dbReference type="Proteomes" id="UP000176639">
    <property type="component" value="Unassembled WGS sequence"/>
</dbReference>
<dbReference type="Gene3D" id="3.30.1370.30">
    <property type="match status" value="1"/>
</dbReference>
<evidence type="ECO:0000313" key="6">
    <source>
        <dbReference type="EMBL" id="OGD23288.1"/>
    </source>
</evidence>